<keyword evidence="2" id="KW-1185">Reference proteome</keyword>
<dbReference type="EMBL" id="JAWRCP010000002">
    <property type="protein sequence ID" value="MDW6094026.1"/>
    <property type="molecule type" value="Genomic_DNA"/>
</dbReference>
<accession>A0ABU4IZ74</accession>
<gene>
    <name evidence="1" type="ORF">SBX64_15920</name>
</gene>
<evidence type="ECO:0000313" key="2">
    <source>
        <dbReference type="Proteomes" id="UP001279860"/>
    </source>
</evidence>
<dbReference type="RefSeq" id="WP_318585380.1">
    <property type="nucleotide sequence ID" value="NZ_JAWRCP010000002.1"/>
</dbReference>
<organism evidence="1 2">
    <name type="scientific">Vibrio rhizosphaerae</name>
    <dbReference type="NCBI Taxonomy" id="398736"/>
    <lineage>
        <taxon>Bacteria</taxon>
        <taxon>Pseudomonadati</taxon>
        <taxon>Pseudomonadota</taxon>
        <taxon>Gammaproteobacteria</taxon>
        <taxon>Vibrionales</taxon>
        <taxon>Vibrionaceae</taxon>
        <taxon>Vibrio</taxon>
    </lineage>
</organism>
<sequence length="61" mass="7135">MTNIYLARHIWRSIEQQAKTVADSIECRSFHISGEDFEQVNELELKHLHSLIAKLEEKSPN</sequence>
<dbReference type="Proteomes" id="UP001279860">
    <property type="component" value="Unassembled WGS sequence"/>
</dbReference>
<name>A0ABU4IZ74_9VIBR</name>
<comment type="caution">
    <text evidence="1">The sequence shown here is derived from an EMBL/GenBank/DDBJ whole genome shotgun (WGS) entry which is preliminary data.</text>
</comment>
<reference evidence="1 2" key="1">
    <citation type="submission" date="2023-11" db="EMBL/GenBank/DDBJ databases">
        <title>Plant-associative lifestyle of Vibrio porteresiae and its evolutionary dynamics.</title>
        <authorList>
            <person name="Rameshkumar N."/>
            <person name="Kirti K."/>
        </authorList>
    </citation>
    <scope>NUCLEOTIDE SEQUENCE [LARGE SCALE GENOMIC DNA]</scope>
    <source>
        <strain evidence="1 2">MSSRF7</strain>
    </source>
</reference>
<protein>
    <submittedName>
        <fullName evidence="1">Uncharacterized protein</fullName>
    </submittedName>
</protein>
<proteinExistence type="predicted"/>
<evidence type="ECO:0000313" key="1">
    <source>
        <dbReference type="EMBL" id="MDW6094026.1"/>
    </source>
</evidence>